<organism evidence="1 2">
    <name type="scientific">Gluconacetobacter johannae</name>
    <dbReference type="NCBI Taxonomy" id="112140"/>
    <lineage>
        <taxon>Bacteria</taxon>
        <taxon>Pseudomonadati</taxon>
        <taxon>Pseudomonadota</taxon>
        <taxon>Alphaproteobacteria</taxon>
        <taxon>Acetobacterales</taxon>
        <taxon>Acetobacteraceae</taxon>
        <taxon>Gluconacetobacter</taxon>
    </lineage>
</organism>
<dbReference type="Proteomes" id="UP000561066">
    <property type="component" value="Unassembled WGS sequence"/>
</dbReference>
<dbReference type="RefSeq" id="WP_182942033.1">
    <property type="nucleotide sequence ID" value="NZ_JABEQH010000005.1"/>
</dbReference>
<name>A0A7W4J5L0_9PROT</name>
<keyword evidence="2" id="KW-1185">Reference proteome</keyword>
<dbReference type="AlphaFoldDB" id="A0A7W4J5L0"/>
<accession>A0A7W4J5L0</accession>
<evidence type="ECO:0000313" key="1">
    <source>
        <dbReference type="EMBL" id="MBB2175173.1"/>
    </source>
</evidence>
<protein>
    <submittedName>
        <fullName evidence="1">Uncharacterized protein</fullName>
    </submittedName>
</protein>
<comment type="caution">
    <text evidence="1">The sequence shown here is derived from an EMBL/GenBank/DDBJ whole genome shotgun (WGS) entry which is preliminary data.</text>
</comment>
<sequence length="65" mass="7331">MRGAERHEQGEDRMAAVEEYFRPRLVALMAEARRDGIDADVAVAVLLNLLDTLDFASSRREDPQS</sequence>
<gene>
    <name evidence="1" type="ORF">HLH21_04430</name>
</gene>
<reference evidence="1 2" key="1">
    <citation type="submission" date="2020-04" db="EMBL/GenBank/DDBJ databases">
        <title>Description of novel Gluconacetobacter.</title>
        <authorList>
            <person name="Sombolestani A."/>
        </authorList>
    </citation>
    <scope>NUCLEOTIDE SEQUENCE [LARGE SCALE GENOMIC DNA]</scope>
    <source>
        <strain evidence="1 2">LMG 21312</strain>
    </source>
</reference>
<dbReference type="EMBL" id="JABEQH010000005">
    <property type="protein sequence ID" value="MBB2175173.1"/>
    <property type="molecule type" value="Genomic_DNA"/>
</dbReference>
<proteinExistence type="predicted"/>
<evidence type="ECO:0000313" key="2">
    <source>
        <dbReference type="Proteomes" id="UP000561066"/>
    </source>
</evidence>